<proteinExistence type="predicted"/>
<gene>
    <name evidence="2" type="ORF">ACG00Y_10245</name>
</gene>
<evidence type="ECO:0000256" key="1">
    <source>
        <dbReference type="SAM" id="SignalP"/>
    </source>
</evidence>
<protein>
    <recommendedName>
        <fullName evidence="4">SH3 domain-containing protein</fullName>
    </recommendedName>
</protein>
<evidence type="ECO:0000313" key="3">
    <source>
        <dbReference type="Proteomes" id="UP001606210"/>
    </source>
</evidence>
<sequence length="487" mass="52798">MRRFALIVVAAALAAMVITKAEAADFPRAGLVSQDSPLRGAPRDTASLQAQMGRGEALEIRGERGDHWQVWDYRRERGGWLRKGQVLLVPRGEGASVELLSQLRLARQQFGTEGLGLGLAAAYVQAATPAEFAGPGGAEALDAMATFAERIADRASLPAAKPAEGQLAMQMDVAARYGLKFEQFDTREDGRVQVCYDGEAFRRLLATAATPEQRVRAALAITRPDCLNPRATVREQEARDQWRQQVLAQVDAATLAPHWRNRLLMRRASVAASLAFAQARRGDGVQPQALAEFAGISAAELTEDDQPAYNDAAMRVNAARWLGTSGAARDFGAVQLSLQPGADGERCVELKAAGKLAARRCSFGQVALASASLNREGRSLALAVQPLDGWRELWLFIKDREGWRIEVMPPAPAQPGLGVAEFAGWVPGGAQMLVAREFRAEGKYRRSFEVVTLAGLAVERQSPEPALLGAFQRWSDPAWRGGSPIRR</sequence>
<accession>A0ABW7F1B1</accession>
<feature type="signal peptide" evidence="1">
    <location>
        <begin position="1"/>
        <end position="23"/>
    </location>
</feature>
<feature type="chain" id="PRO_5047424204" description="SH3 domain-containing protein" evidence="1">
    <location>
        <begin position="24"/>
        <end position="487"/>
    </location>
</feature>
<keyword evidence="1" id="KW-0732">Signal</keyword>
<keyword evidence="3" id="KW-1185">Reference proteome</keyword>
<comment type="caution">
    <text evidence="2">The sequence shown here is derived from an EMBL/GenBank/DDBJ whole genome shotgun (WGS) entry which is preliminary data.</text>
</comment>
<dbReference type="Proteomes" id="UP001606210">
    <property type="component" value="Unassembled WGS sequence"/>
</dbReference>
<organism evidence="2 3">
    <name type="scientific">Pelomonas parva</name>
    <dbReference type="NCBI Taxonomy" id="3299032"/>
    <lineage>
        <taxon>Bacteria</taxon>
        <taxon>Pseudomonadati</taxon>
        <taxon>Pseudomonadota</taxon>
        <taxon>Betaproteobacteria</taxon>
        <taxon>Burkholderiales</taxon>
        <taxon>Sphaerotilaceae</taxon>
        <taxon>Roseateles</taxon>
    </lineage>
</organism>
<reference evidence="2 3" key="1">
    <citation type="submission" date="2024-08" db="EMBL/GenBank/DDBJ databases">
        <authorList>
            <person name="Lu H."/>
        </authorList>
    </citation>
    <scope>NUCLEOTIDE SEQUENCE [LARGE SCALE GENOMIC DNA]</scope>
    <source>
        <strain evidence="2 3">LYH14W</strain>
    </source>
</reference>
<name>A0ABW7F1B1_9BURK</name>
<evidence type="ECO:0008006" key="4">
    <source>
        <dbReference type="Google" id="ProtNLM"/>
    </source>
</evidence>
<evidence type="ECO:0000313" key="2">
    <source>
        <dbReference type="EMBL" id="MFG6430295.1"/>
    </source>
</evidence>
<dbReference type="EMBL" id="JBIGHV010000003">
    <property type="protein sequence ID" value="MFG6430295.1"/>
    <property type="molecule type" value="Genomic_DNA"/>
</dbReference>
<dbReference type="RefSeq" id="WP_394478443.1">
    <property type="nucleotide sequence ID" value="NZ_JBIGHV010000003.1"/>
</dbReference>